<dbReference type="AlphaFoldDB" id="A0A3E0HLX0"/>
<evidence type="ECO:0000313" key="2">
    <source>
        <dbReference type="EMBL" id="REH47421.1"/>
    </source>
</evidence>
<feature type="domain" description="STAS" evidence="1">
    <location>
        <begin position="1"/>
        <end position="92"/>
    </location>
</feature>
<dbReference type="Pfam" id="PF01740">
    <property type="entry name" value="STAS"/>
    <property type="match status" value="1"/>
</dbReference>
<reference evidence="2 3" key="1">
    <citation type="submission" date="2018-08" db="EMBL/GenBank/DDBJ databases">
        <title>Genomic Encyclopedia of Type Strains, Phase IV (KMG-IV): sequencing the most valuable type-strain genomes for metagenomic binning, comparative biology and taxonomic classification.</title>
        <authorList>
            <person name="Goeker M."/>
        </authorList>
    </citation>
    <scope>NUCLEOTIDE SEQUENCE [LARGE SCALE GENOMIC DNA]</scope>
    <source>
        <strain evidence="2 3">DSM 18841</strain>
    </source>
</reference>
<dbReference type="RefSeq" id="WP_115901532.1">
    <property type="nucleotide sequence ID" value="NZ_QUNS01000006.1"/>
</dbReference>
<evidence type="ECO:0000313" key="3">
    <source>
        <dbReference type="Proteomes" id="UP000256884"/>
    </source>
</evidence>
<dbReference type="InterPro" id="IPR002645">
    <property type="entry name" value="STAS_dom"/>
</dbReference>
<evidence type="ECO:0000259" key="1">
    <source>
        <dbReference type="PROSITE" id="PS50801"/>
    </source>
</evidence>
<dbReference type="OrthoDB" id="1163458at2"/>
<dbReference type="InterPro" id="IPR036513">
    <property type="entry name" value="STAS_dom_sf"/>
</dbReference>
<protein>
    <submittedName>
        <fullName evidence="2">STAS domain-containing protein</fullName>
    </submittedName>
</protein>
<sequence>MEFKIKSSDNYLKISGDLTISNVKIFEIMIYSFIKKYKNIIVDIGNITNIDTLGVNSIVEAYQFSIKKEKNLLFCGKGSKDIIDELYYRDVA</sequence>
<dbReference type="Gene3D" id="3.30.750.24">
    <property type="entry name" value="STAS domain"/>
    <property type="match status" value="1"/>
</dbReference>
<keyword evidence="3" id="KW-1185">Reference proteome</keyword>
<dbReference type="SUPFAM" id="SSF52091">
    <property type="entry name" value="SpoIIaa-like"/>
    <property type="match status" value="1"/>
</dbReference>
<name>A0A3E0HLX0_9FLAO</name>
<dbReference type="EMBL" id="QUNS01000006">
    <property type="protein sequence ID" value="REH47421.1"/>
    <property type="molecule type" value="Genomic_DNA"/>
</dbReference>
<comment type="caution">
    <text evidence="2">The sequence shown here is derived from an EMBL/GenBank/DDBJ whole genome shotgun (WGS) entry which is preliminary data.</text>
</comment>
<gene>
    <name evidence="2" type="ORF">C7448_10642</name>
</gene>
<proteinExistence type="predicted"/>
<accession>A0A3E0HLX0</accession>
<organism evidence="2 3">
    <name type="scientific">Tenacibaculum gallaicum</name>
    <dbReference type="NCBI Taxonomy" id="561505"/>
    <lineage>
        <taxon>Bacteria</taxon>
        <taxon>Pseudomonadati</taxon>
        <taxon>Bacteroidota</taxon>
        <taxon>Flavobacteriia</taxon>
        <taxon>Flavobacteriales</taxon>
        <taxon>Flavobacteriaceae</taxon>
        <taxon>Tenacibaculum</taxon>
    </lineage>
</organism>
<dbReference type="Proteomes" id="UP000256884">
    <property type="component" value="Unassembled WGS sequence"/>
</dbReference>
<dbReference type="PROSITE" id="PS50801">
    <property type="entry name" value="STAS"/>
    <property type="match status" value="1"/>
</dbReference>